<organism evidence="1 2">
    <name type="scientific">Morella rubra</name>
    <name type="common">Chinese bayberry</name>
    <dbReference type="NCBI Taxonomy" id="262757"/>
    <lineage>
        <taxon>Eukaryota</taxon>
        <taxon>Viridiplantae</taxon>
        <taxon>Streptophyta</taxon>
        <taxon>Embryophyta</taxon>
        <taxon>Tracheophyta</taxon>
        <taxon>Spermatophyta</taxon>
        <taxon>Magnoliopsida</taxon>
        <taxon>eudicotyledons</taxon>
        <taxon>Gunneridae</taxon>
        <taxon>Pentapetalae</taxon>
        <taxon>rosids</taxon>
        <taxon>fabids</taxon>
        <taxon>Fagales</taxon>
        <taxon>Myricaceae</taxon>
        <taxon>Morella</taxon>
    </lineage>
</organism>
<accession>A0A6A1UPX3</accession>
<comment type="caution">
    <text evidence="1">The sequence shown here is derived from an EMBL/GenBank/DDBJ whole genome shotgun (WGS) entry which is preliminary data.</text>
</comment>
<sequence>MCPSPFIISTTSGNSFSRSSRWLSKKENRSHAFLYADRSGEAGKKEGTRLGLSVVIAVSVHSCLLLKTLFPLHLKDRY</sequence>
<name>A0A6A1UPX3_9ROSI</name>
<protein>
    <submittedName>
        <fullName evidence="1">Uncharacterized protein</fullName>
    </submittedName>
</protein>
<proteinExistence type="predicted"/>
<keyword evidence="2" id="KW-1185">Reference proteome</keyword>
<reference evidence="1 2" key="1">
    <citation type="journal article" date="2019" name="Plant Biotechnol. J.">
        <title>The red bayberry genome and genetic basis of sex determination.</title>
        <authorList>
            <person name="Jia H.M."/>
            <person name="Jia H.J."/>
            <person name="Cai Q.L."/>
            <person name="Wang Y."/>
            <person name="Zhao H.B."/>
            <person name="Yang W.F."/>
            <person name="Wang G.Y."/>
            <person name="Li Y.H."/>
            <person name="Zhan D.L."/>
            <person name="Shen Y.T."/>
            <person name="Niu Q.F."/>
            <person name="Chang L."/>
            <person name="Qiu J."/>
            <person name="Zhao L."/>
            <person name="Xie H.B."/>
            <person name="Fu W.Y."/>
            <person name="Jin J."/>
            <person name="Li X.W."/>
            <person name="Jiao Y."/>
            <person name="Zhou C.C."/>
            <person name="Tu T."/>
            <person name="Chai C.Y."/>
            <person name="Gao J.L."/>
            <person name="Fan L.J."/>
            <person name="van de Weg E."/>
            <person name="Wang J.Y."/>
            <person name="Gao Z.S."/>
        </authorList>
    </citation>
    <scope>NUCLEOTIDE SEQUENCE [LARGE SCALE GENOMIC DNA]</scope>
    <source>
        <tissue evidence="1">Leaves</tissue>
    </source>
</reference>
<dbReference type="EMBL" id="RXIC02000026">
    <property type="protein sequence ID" value="KAB1202321.1"/>
    <property type="molecule type" value="Genomic_DNA"/>
</dbReference>
<dbReference type="Proteomes" id="UP000516437">
    <property type="component" value="Chromosome 8"/>
</dbReference>
<evidence type="ECO:0000313" key="2">
    <source>
        <dbReference type="Proteomes" id="UP000516437"/>
    </source>
</evidence>
<dbReference type="AlphaFoldDB" id="A0A6A1UPX3"/>
<evidence type="ECO:0000313" key="1">
    <source>
        <dbReference type="EMBL" id="KAB1202321.1"/>
    </source>
</evidence>
<gene>
    <name evidence="1" type="ORF">CJ030_MR8G019134</name>
</gene>